<evidence type="ECO:0000256" key="5">
    <source>
        <dbReference type="ARBA" id="ARBA00022801"/>
    </source>
</evidence>
<accession>A0A7H1J3L4</accession>
<dbReference type="RefSeq" id="WP_111605482.1">
    <property type="nucleotide sequence ID" value="NZ_BMLJ01000001.1"/>
</dbReference>
<keyword evidence="9" id="KW-1185">Reference proteome</keyword>
<evidence type="ECO:0000256" key="3">
    <source>
        <dbReference type="ARBA" id="ARBA00022722"/>
    </source>
</evidence>
<evidence type="ECO:0000313" key="8">
    <source>
        <dbReference type="EMBL" id="QNT05080.1"/>
    </source>
</evidence>
<evidence type="ECO:0000256" key="4">
    <source>
        <dbReference type="ARBA" id="ARBA00022759"/>
    </source>
</evidence>
<comment type="similarity">
    <text evidence="1">Belongs to the HicA mRNA interferase family.</text>
</comment>
<keyword evidence="6" id="KW-0694">RNA-binding</keyword>
<keyword evidence="3" id="KW-0540">Nuclease</keyword>
<dbReference type="GO" id="GO:0004519">
    <property type="term" value="F:endonuclease activity"/>
    <property type="evidence" value="ECO:0007669"/>
    <property type="project" value="UniProtKB-KW"/>
</dbReference>
<evidence type="ECO:0000313" key="9">
    <source>
        <dbReference type="Proteomes" id="UP000516370"/>
    </source>
</evidence>
<dbReference type="InterPro" id="IPR038570">
    <property type="entry name" value="HicA_sf"/>
</dbReference>
<dbReference type="GO" id="GO:0016787">
    <property type="term" value="F:hydrolase activity"/>
    <property type="evidence" value="ECO:0007669"/>
    <property type="project" value="UniProtKB-KW"/>
</dbReference>
<keyword evidence="4" id="KW-0255">Endonuclease</keyword>
<name>A0A7H1J3L4_9GAMM</name>
<dbReference type="Proteomes" id="UP000516370">
    <property type="component" value="Chromosome"/>
</dbReference>
<proteinExistence type="inferred from homology"/>
<sequence length="58" mass="6737">MKGSEFRRQLEKLGVEITQGTNHLKLYYNGNRSIMPRHPSKEIKEGTRRGILKQLGIK</sequence>
<evidence type="ECO:0000256" key="1">
    <source>
        <dbReference type="ARBA" id="ARBA00006620"/>
    </source>
</evidence>
<keyword evidence="5" id="KW-0378">Hydrolase</keyword>
<evidence type="ECO:0000256" key="6">
    <source>
        <dbReference type="ARBA" id="ARBA00022884"/>
    </source>
</evidence>
<evidence type="ECO:0000256" key="2">
    <source>
        <dbReference type="ARBA" id="ARBA00022649"/>
    </source>
</evidence>
<organism evidence="8 9">
    <name type="scientific">Marinomonas arctica</name>
    <dbReference type="NCBI Taxonomy" id="383750"/>
    <lineage>
        <taxon>Bacteria</taxon>
        <taxon>Pseudomonadati</taxon>
        <taxon>Pseudomonadota</taxon>
        <taxon>Gammaproteobacteria</taxon>
        <taxon>Oceanospirillales</taxon>
        <taxon>Oceanospirillaceae</taxon>
        <taxon>Marinomonas</taxon>
    </lineage>
</organism>
<keyword evidence="2" id="KW-1277">Toxin-antitoxin system</keyword>
<dbReference type="Pfam" id="PF07927">
    <property type="entry name" value="HicA_toxin"/>
    <property type="match status" value="1"/>
</dbReference>
<dbReference type="OrthoDB" id="6699594at2"/>
<dbReference type="SUPFAM" id="SSF54786">
    <property type="entry name" value="YcfA/nrd intein domain"/>
    <property type="match status" value="1"/>
</dbReference>
<evidence type="ECO:0000256" key="7">
    <source>
        <dbReference type="ARBA" id="ARBA00023016"/>
    </source>
</evidence>
<dbReference type="AlphaFoldDB" id="A0A7H1J3L4"/>
<reference evidence="8 9" key="1">
    <citation type="submission" date="2020-09" db="EMBL/GenBank/DDBJ databases">
        <title>Complete genome sequence of an Arctic sea ice bacterium Marinomonas arctica BSI20414.</title>
        <authorList>
            <person name="Liao L."/>
            <person name="Chen B."/>
        </authorList>
    </citation>
    <scope>NUCLEOTIDE SEQUENCE [LARGE SCALE GENOMIC DNA]</scope>
    <source>
        <strain evidence="8 9">BSI20414</strain>
    </source>
</reference>
<dbReference type="KEGG" id="mard:IBG28_15485"/>
<dbReference type="GO" id="GO:0003729">
    <property type="term" value="F:mRNA binding"/>
    <property type="evidence" value="ECO:0007669"/>
    <property type="project" value="InterPro"/>
</dbReference>
<dbReference type="EMBL" id="CP061081">
    <property type="protein sequence ID" value="QNT05080.1"/>
    <property type="molecule type" value="Genomic_DNA"/>
</dbReference>
<keyword evidence="7" id="KW-0346">Stress response</keyword>
<dbReference type="InterPro" id="IPR012933">
    <property type="entry name" value="HicA_mRNA_interferase"/>
</dbReference>
<gene>
    <name evidence="8" type="ORF">IBG28_15485</name>
</gene>
<protein>
    <submittedName>
        <fullName evidence="8">Type II toxin-antitoxin system HicA family toxin</fullName>
    </submittedName>
</protein>
<dbReference type="Gene3D" id="3.30.920.30">
    <property type="entry name" value="Hypothetical protein"/>
    <property type="match status" value="1"/>
</dbReference>